<dbReference type="EMBL" id="CABM01000061">
    <property type="protein sequence ID" value="CBH98790.1"/>
    <property type="molecule type" value="Genomic_DNA"/>
</dbReference>
<evidence type="ECO:0000313" key="2">
    <source>
        <dbReference type="EMBL" id="CBH98790.1"/>
    </source>
</evidence>
<proteinExistence type="predicted"/>
<organism evidence="2">
    <name type="scientific">mine drainage metagenome</name>
    <dbReference type="NCBI Taxonomy" id="410659"/>
    <lineage>
        <taxon>unclassified sequences</taxon>
        <taxon>metagenomes</taxon>
        <taxon>ecological metagenomes</taxon>
    </lineage>
</organism>
<evidence type="ECO:0000259" key="1">
    <source>
        <dbReference type="Pfam" id="PF09917"/>
    </source>
</evidence>
<reference evidence="2" key="1">
    <citation type="submission" date="2009-10" db="EMBL/GenBank/DDBJ databases">
        <title>Diversity of trophic interactions inside an arsenic-rich microbial ecosystem.</title>
        <authorList>
            <person name="Bertin P.N."/>
            <person name="Heinrich-Salmeron A."/>
            <person name="Pelletier E."/>
            <person name="Goulhen-Chollet F."/>
            <person name="Arsene-Ploetze F."/>
            <person name="Gallien S."/>
            <person name="Calteau A."/>
            <person name="Vallenet D."/>
            <person name="Casiot C."/>
            <person name="Chane-Woon-Ming B."/>
            <person name="Giloteaux L."/>
            <person name="Barakat M."/>
            <person name="Bonnefoy V."/>
            <person name="Bruneel O."/>
            <person name="Chandler M."/>
            <person name="Cleiss J."/>
            <person name="Duran R."/>
            <person name="Elbaz-Poulichet F."/>
            <person name="Fonknechten N."/>
            <person name="Lauga B."/>
            <person name="Mornico D."/>
            <person name="Ortet P."/>
            <person name="Schaeffer C."/>
            <person name="Siguier P."/>
            <person name="Alexander Thil Smith A."/>
            <person name="Van Dorsselaer A."/>
            <person name="Weissenbach J."/>
            <person name="Medigue C."/>
            <person name="Le Paslier D."/>
        </authorList>
    </citation>
    <scope>NUCLEOTIDE SEQUENCE</scope>
</reference>
<dbReference type="Pfam" id="PF09917">
    <property type="entry name" value="DUF2147"/>
    <property type="match status" value="1"/>
</dbReference>
<dbReference type="PANTHER" id="PTHR36919:SF3">
    <property type="entry name" value="BLL5882 PROTEIN"/>
    <property type="match status" value="1"/>
</dbReference>
<comment type="caution">
    <text evidence="2">The sequence shown here is derived from an EMBL/GenBank/DDBJ whole genome shotgun (WGS) entry which is preliminary data.</text>
</comment>
<accession>E6PV33</accession>
<name>E6PV33_9ZZZZ</name>
<sequence>MPETRIIPFSPALRHDTGRQRLTQALARLLFALCLAGMASVSWAQALGIAGAWKTIDDKTGKLKALIRIVEQPGGSYSGTIIKSLVPGADPHRICTLCSGALKDQPMIGLTILTGLRQDAEHQHSFSGGEIVDPDSGKTYHCNARLVDDGAKLDVRGYIGISLFGRTQTWVREP</sequence>
<dbReference type="PANTHER" id="PTHR36919">
    <property type="entry name" value="BLR1215 PROTEIN"/>
    <property type="match status" value="1"/>
</dbReference>
<dbReference type="AlphaFoldDB" id="E6PV33"/>
<protein>
    <recommendedName>
        <fullName evidence="1">DUF2147 domain-containing protein</fullName>
    </recommendedName>
</protein>
<gene>
    <name evidence="2" type="ORF">CARN2_4272</name>
</gene>
<dbReference type="InterPro" id="IPR019223">
    <property type="entry name" value="DUF2147"/>
</dbReference>
<dbReference type="Gene3D" id="2.40.128.520">
    <property type="match status" value="1"/>
</dbReference>
<feature type="domain" description="DUF2147" evidence="1">
    <location>
        <begin position="51"/>
        <end position="172"/>
    </location>
</feature>